<evidence type="ECO:0000256" key="4">
    <source>
        <dbReference type="ARBA" id="ARBA00023008"/>
    </source>
</evidence>
<evidence type="ECO:0000259" key="8">
    <source>
        <dbReference type="Pfam" id="PF07732"/>
    </source>
</evidence>
<keyword evidence="3" id="KW-0560">Oxidoreductase</keyword>
<dbReference type="OrthoDB" id="2121828at2759"/>
<protein>
    <recommendedName>
        <fullName evidence="11">Laccase</fullName>
    </recommendedName>
</protein>
<feature type="chain" id="PRO_5012508080" description="Laccase" evidence="5">
    <location>
        <begin position="22"/>
        <end position="572"/>
    </location>
</feature>
<evidence type="ECO:0000259" key="6">
    <source>
        <dbReference type="Pfam" id="PF00394"/>
    </source>
</evidence>
<dbReference type="Proteomes" id="UP000054558">
    <property type="component" value="Unassembled WGS sequence"/>
</dbReference>
<keyword evidence="4" id="KW-0186">Copper</keyword>
<dbReference type="InterPro" id="IPR045087">
    <property type="entry name" value="Cu-oxidase_fam"/>
</dbReference>
<feature type="signal peptide" evidence="5">
    <location>
        <begin position="1"/>
        <end position="21"/>
    </location>
</feature>
<evidence type="ECO:0000256" key="3">
    <source>
        <dbReference type="ARBA" id="ARBA00023002"/>
    </source>
</evidence>
<organism evidence="9 10">
    <name type="scientific">Klebsormidium nitens</name>
    <name type="common">Green alga</name>
    <name type="synonym">Ulothrix nitens</name>
    <dbReference type="NCBI Taxonomy" id="105231"/>
    <lineage>
        <taxon>Eukaryota</taxon>
        <taxon>Viridiplantae</taxon>
        <taxon>Streptophyta</taxon>
        <taxon>Klebsormidiophyceae</taxon>
        <taxon>Klebsormidiales</taxon>
        <taxon>Klebsormidiaceae</taxon>
        <taxon>Klebsormidium</taxon>
    </lineage>
</organism>
<evidence type="ECO:0000256" key="1">
    <source>
        <dbReference type="ARBA" id="ARBA00010609"/>
    </source>
</evidence>
<dbReference type="OMA" id="LEWTIND"/>
<accession>A0A1Y1I2K0</accession>
<keyword evidence="10" id="KW-1185">Reference proteome</keyword>
<evidence type="ECO:0000313" key="9">
    <source>
        <dbReference type="EMBL" id="GAQ82977.1"/>
    </source>
</evidence>
<dbReference type="InterPro" id="IPR001117">
    <property type="entry name" value="Cu-oxidase_2nd"/>
</dbReference>
<evidence type="ECO:0008006" key="11">
    <source>
        <dbReference type="Google" id="ProtNLM"/>
    </source>
</evidence>
<reference evidence="9 10" key="1">
    <citation type="journal article" date="2014" name="Nat. Commun.">
        <title>Klebsormidium flaccidum genome reveals primary factors for plant terrestrial adaptation.</title>
        <authorList>
            <person name="Hori K."/>
            <person name="Maruyama F."/>
            <person name="Fujisawa T."/>
            <person name="Togashi T."/>
            <person name="Yamamoto N."/>
            <person name="Seo M."/>
            <person name="Sato S."/>
            <person name="Yamada T."/>
            <person name="Mori H."/>
            <person name="Tajima N."/>
            <person name="Moriyama T."/>
            <person name="Ikeuchi M."/>
            <person name="Watanabe M."/>
            <person name="Wada H."/>
            <person name="Kobayashi K."/>
            <person name="Saito M."/>
            <person name="Masuda T."/>
            <person name="Sasaki-Sekimoto Y."/>
            <person name="Mashiguchi K."/>
            <person name="Awai K."/>
            <person name="Shimojima M."/>
            <person name="Masuda S."/>
            <person name="Iwai M."/>
            <person name="Nobusawa T."/>
            <person name="Narise T."/>
            <person name="Kondo S."/>
            <person name="Saito H."/>
            <person name="Sato R."/>
            <person name="Murakawa M."/>
            <person name="Ihara Y."/>
            <person name="Oshima-Yamada Y."/>
            <person name="Ohtaka K."/>
            <person name="Satoh M."/>
            <person name="Sonobe K."/>
            <person name="Ishii M."/>
            <person name="Ohtani R."/>
            <person name="Kanamori-Sato M."/>
            <person name="Honoki R."/>
            <person name="Miyazaki D."/>
            <person name="Mochizuki H."/>
            <person name="Umetsu J."/>
            <person name="Higashi K."/>
            <person name="Shibata D."/>
            <person name="Kamiya Y."/>
            <person name="Sato N."/>
            <person name="Nakamura Y."/>
            <person name="Tabata S."/>
            <person name="Ida S."/>
            <person name="Kurokawa K."/>
            <person name="Ohta H."/>
        </authorList>
    </citation>
    <scope>NUCLEOTIDE SEQUENCE [LARGE SCALE GENOMIC DNA]</scope>
    <source>
        <strain evidence="9 10">NIES-2285</strain>
    </source>
</reference>
<evidence type="ECO:0000313" key="10">
    <source>
        <dbReference type="Proteomes" id="UP000054558"/>
    </source>
</evidence>
<gene>
    <name evidence="9" type="ORF">KFL_001310085</name>
</gene>
<evidence type="ECO:0000259" key="7">
    <source>
        <dbReference type="Pfam" id="PF07731"/>
    </source>
</evidence>
<dbReference type="InterPro" id="IPR011707">
    <property type="entry name" value="Cu-oxidase-like_N"/>
</dbReference>
<proteinExistence type="inferred from homology"/>
<keyword evidence="5" id="KW-0732">Signal</keyword>
<comment type="similarity">
    <text evidence="1">Belongs to the multicopper oxidase family.</text>
</comment>
<dbReference type="GO" id="GO:0016491">
    <property type="term" value="F:oxidoreductase activity"/>
    <property type="evidence" value="ECO:0000318"/>
    <property type="project" value="GO_Central"/>
</dbReference>
<keyword evidence="2" id="KW-0479">Metal-binding</keyword>
<dbReference type="PANTHER" id="PTHR11709">
    <property type="entry name" value="MULTI-COPPER OXIDASE"/>
    <property type="match status" value="1"/>
</dbReference>
<sequence>MLWTVAFAVTLLSSAAPLARAEVQTYNLTVKSEIRSPDCLERRTLTVNGLFPGPTIRIRSGDTVLAHVTNGMPSECPILPGETFLYNFTVPDQVGTFWYHAHLGMERAAGAWGLFIVDPPLGQSEPFAYDQELDITLADWYHMDEIYYGYYFLAVNGANPPANSFLLNGRGQFNCTPAIERTGGYGDLDPYKACNVSSADCGPTVLKVQPNTTYRARILSGAAQSYMLFSIENHTLTIVQADGGYTEPRNVSVLEIASGQSYSVLFTTNQAPNAYYVSVRSKWETPGYCMQATGTGQCPHLTGTLLYSSSANAVAQNAPPPSSLQSQGISFGDPSVNASIAFQKNITMNKDYVTPLTWPPTRNITILTSLGADPDSHPVFALNGIEGREPVTPLLIAEYYNVSDGIDNTAHDTYRPGDETSLLVETAQGLPVYRINGNESGMSCYGTELASGAPTESCSVLIVFQNSMVTTQQSNMAINDTYLALLPVAVPHAWHLQGHDFWVVGQGRGVYDATESPKTFNLVNPIYRNTVALYPRAWAAIMFNADNPGAWFVHCHLDAHMWADSLFAAMRF</sequence>
<dbReference type="Gene3D" id="2.60.40.420">
    <property type="entry name" value="Cupredoxins - blue copper proteins"/>
    <property type="match status" value="4"/>
</dbReference>
<dbReference type="AlphaFoldDB" id="A0A1Y1I2K0"/>
<dbReference type="GO" id="GO:0005507">
    <property type="term" value="F:copper ion binding"/>
    <property type="evidence" value="ECO:0007669"/>
    <property type="project" value="InterPro"/>
</dbReference>
<dbReference type="InterPro" id="IPR011706">
    <property type="entry name" value="Cu-oxidase_C"/>
</dbReference>
<feature type="domain" description="Plastocyanin-like" evidence="7">
    <location>
        <begin position="490"/>
        <end position="562"/>
    </location>
</feature>
<dbReference type="Pfam" id="PF00394">
    <property type="entry name" value="Cu-oxidase"/>
    <property type="match status" value="1"/>
</dbReference>
<dbReference type="STRING" id="105231.A0A1Y1I2K0"/>
<dbReference type="PANTHER" id="PTHR11709:SF394">
    <property type="entry name" value="FI03373P-RELATED"/>
    <property type="match status" value="1"/>
</dbReference>
<dbReference type="Pfam" id="PF07731">
    <property type="entry name" value="Cu-oxidase_2"/>
    <property type="match status" value="1"/>
</dbReference>
<evidence type="ECO:0000256" key="5">
    <source>
        <dbReference type="SAM" id="SignalP"/>
    </source>
</evidence>
<feature type="domain" description="Plastocyanin-like" evidence="8">
    <location>
        <begin position="30"/>
        <end position="120"/>
    </location>
</feature>
<feature type="domain" description="Plastocyanin-like" evidence="6">
    <location>
        <begin position="135"/>
        <end position="280"/>
    </location>
</feature>
<dbReference type="Pfam" id="PF07732">
    <property type="entry name" value="Cu-oxidase_3"/>
    <property type="match status" value="1"/>
</dbReference>
<dbReference type="SUPFAM" id="SSF49503">
    <property type="entry name" value="Cupredoxins"/>
    <property type="match status" value="3"/>
</dbReference>
<name>A0A1Y1I2K0_KLENI</name>
<dbReference type="EMBL" id="DF237080">
    <property type="protein sequence ID" value="GAQ82977.1"/>
    <property type="molecule type" value="Genomic_DNA"/>
</dbReference>
<dbReference type="CDD" id="cd04206">
    <property type="entry name" value="CuRO_1_LCC_like"/>
    <property type="match status" value="1"/>
</dbReference>
<dbReference type="InterPro" id="IPR008972">
    <property type="entry name" value="Cupredoxin"/>
</dbReference>
<evidence type="ECO:0000256" key="2">
    <source>
        <dbReference type="ARBA" id="ARBA00022723"/>
    </source>
</evidence>